<dbReference type="HOGENOM" id="CLU_2199799_0_0_1"/>
<keyword evidence="1" id="KW-0175">Coiled coil</keyword>
<dbReference type="VEuPathDB" id="VectorBase:ISCI000671"/>
<dbReference type="AlphaFoldDB" id="B7P1Y9"/>
<reference evidence="3" key="2">
    <citation type="submission" date="2020-05" db="UniProtKB">
        <authorList>
            <consortium name="EnsemblMetazoa"/>
        </authorList>
    </citation>
    <scope>IDENTIFICATION</scope>
    <source>
        <strain evidence="3">wikel</strain>
    </source>
</reference>
<gene>
    <name evidence="2" type="ORF">IscW_ISCW000671</name>
</gene>
<dbReference type="EnsemblMetazoa" id="ISCW000671-RA">
    <property type="protein sequence ID" value="ISCW000671-PA"/>
    <property type="gene ID" value="ISCW000671"/>
</dbReference>
<feature type="coiled-coil region" evidence="1">
    <location>
        <begin position="6"/>
        <end position="72"/>
    </location>
</feature>
<proteinExistence type="predicted"/>
<sequence length="108" mass="12230">MLVNDNEDFQQLAENLKQTRHCLEEELKTQREQHVKATKELENEHCGALDEADKYEDTLSALKTDYSQLLDKCKKESAALSVALFGRPWSTGPSHLAAVTVLRDQSLN</sequence>
<accession>B7P1Y9</accession>
<reference evidence="2 4" key="1">
    <citation type="submission" date="2008-03" db="EMBL/GenBank/DDBJ databases">
        <title>Annotation of Ixodes scapularis.</title>
        <authorList>
            <consortium name="Ixodes scapularis Genome Project Consortium"/>
            <person name="Caler E."/>
            <person name="Hannick L.I."/>
            <person name="Bidwell S."/>
            <person name="Joardar V."/>
            <person name="Thiagarajan M."/>
            <person name="Amedeo P."/>
            <person name="Galinsky K.J."/>
            <person name="Schobel S."/>
            <person name="Inman J."/>
            <person name="Hostetler J."/>
            <person name="Miller J."/>
            <person name="Hammond M."/>
            <person name="Megy K."/>
            <person name="Lawson D."/>
            <person name="Kodira C."/>
            <person name="Sutton G."/>
            <person name="Meyer J."/>
            <person name="Hill C.A."/>
            <person name="Birren B."/>
            <person name="Nene V."/>
            <person name="Collins F."/>
            <person name="Alarcon-Chaidez F."/>
            <person name="Wikel S."/>
            <person name="Strausberg R."/>
        </authorList>
    </citation>
    <scope>NUCLEOTIDE SEQUENCE [LARGE SCALE GENOMIC DNA]</scope>
    <source>
        <strain evidence="4">Wikel</strain>
        <strain evidence="2">Wikel colony</strain>
    </source>
</reference>
<evidence type="ECO:0000313" key="2">
    <source>
        <dbReference type="EMBL" id="EEC00611.1"/>
    </source>
</evidence>
<dbReference type="PaxDb" id="6945-B7P1Y9"/>
<evidence type="ECO:0000256" key="1">
    <source>
        <dbReference type="SAM" id="Coils"/>
    </source>
</evidence>
<evidence type="ECO:0000313" key="4">
    <source>
        <dbReference type="Proteomes" id="UP000001555"/>
    </source>
</evidence>
<keyword evidence="4" id="KW-1185">Reference proteome</keyword>
<evidence type="ECO:0000313" key="3">
    <source>
        <dbReference type="EnsemblMetazoa" id="ISCW000671-PA"/>
    </source>
</evidence>
<protein>
    <submittedName>
        <fullName evidence="2 3">Uncharacterized protein</fullName>
    </submittedName>
</protein>
<dbReference type="EMBL" id="ABJB011069538">
    <property type="status" value="NOT_ANNOTATED_CDS"/>
    <property type="molecule type" value="Genomic_DNA"/>
</dbReference>
<dbReference type="InParanoid" id="B7P1Y9"/>
<organism>
    <name type="scientific">Ixodes scapularis</name>
    <name type="common">Black-legged tick</name>
    <name type="synonym">Deer tick</name>
    <dbReference type="NCBI Taxonomy" id="6945"/>
    <lineage>
        <taxon>Eukaryota</taxon>
        <taxon>Metazoa</taxon>
        <taxon>Ecdysozoa</taxon>
        <taxon>Arthropoda</taxon>
        <taxon>Chelicerata</taxon>
        <taxon>Arachnida</taxon>
        <taxon>Acari</taxon>
        <taxon>Parasitiformes</taxon>
        <taxon>Ixodida</taxon>
        <taxon>Ixodoidea</taxon>
        <taxon>Ixodidae</taxon>
        <taxon>Ixodinae</taxon>
        <taxon>Ixodes</taxon>
    </lineage>
</organism>
<dbReference type="EMBL" id="DS619341">
    <property type="protein sequence ID" value="EEC00611.1"/>
    <property type="molecule type" value="Genomic_DNA"/>
</dbReference>
<name>B7P1Y9_IXOSC</name>
<dbReference type="VEuPathDB" id="VectorBase:ISCW000671"/>
<dbReference type="EMBL" id="ABJB011032444">
    <property type="status" value="NOT_ANNOTATED_CDS"/>
    <property type="molecule type" value="Genomic_DNA"/>
</dbReference>
<dbReference type="Proteomes" id="UP000001555">
    <property type="component" value="Unassembled WGS sequence"/>
</dbReference>